<dbReference type="InterPro" id="IPR011990">
    <property type="entry name" value="TPR-like_helical_dom_sf"/>
</dbReference>
<dbReference type="PRINTS" id="PR00364">
    <property type="entry name" value="DISEASERSIST"/>
</dbReference>
<dbReference type="PANTHER" id="PTHR22845">
    <property type="entry name" value="APOPTOTIC PROTEASE-ACTIVATING FACTOR 1"/>
    <property type="match status" value="1"/>
</dbReference>
<dbReference type="InterPro" id="IPR002182">
    <property type="entry name" value="NB-ARC"/>
</dbReference>
<dbReference type="KEGG" id="agv:OJF2_64170"/>
<dbReference type="InterPro" id="IPR036388">
    <property type="entry name" value="WH-like_DNA-bd_sf"/>
</dbReference>
<dbReference type="GO" id="GO:0005829">
    <property type="term" value="C:cytosol"/>
    <property type="evidence" value="ECO:0007669"/>
    <property type="project" value="UniProtKB-ARBA"/>
</dbReference>
<keyword evidence="4" id="KW-1185">Reference proteome</keyword>
<gene>
    <name evidence="3" type="primary">afsR</name>
    <name evidence="3" type="ORF">OJF2_64170</name>
</gene>
<dbReference type="InterPro" id="IPR027417">
    <property type="entry name" value="P-loop_NTPase"/>
</dbReference>
<name>A0A5B9WB65_9BACT</name>
<dbReference type="EMBL" id="CP042997">
    <property type="protein sequence ID" value="QEH37826.1"/>
    <property type="molecule type" value="Genomic_DNA"/>
</dbReference>
<keyword evidence="1" id="KW-0053">Apoptosis</keyword>
<dbReference type="SUPFAM" id="SSF52540">
    <property type="entry name" value="P-loop containing nucleoside triphosphate hydrolases"/>
    <property type="match status" value="1"/>
</dbReference>
<feature type="domain" description="NB-ARC" evidence="2">
    <location>
        <begin position="36"/>
        <end position="184"/>
    </location>
</feature>
<dbReference type="Pfam" id="PF00931">
    <property type="entry name" value="NB-ARC"/>
    <property type="match status" value="1"/>
</dbReference>
<evidence type="ECO:0000256" key="1">
    <source>
        <dbReference type="ARBA" id="ARBA00022703"/>
    </source>
</evidence>
<organism evidence="3 4">
    <name type="scientific">Aquisphaera giovannonii</name>
    <dbReference type="NCBI Taxonomy" id="406548"/>
    <lineage>
        <taxon>Bacteria</taxon>
        <taxon>Pseudomonadati</taxon>
        <taxon>Planctomycetota</taxon>
        <taxon>Planctomycetia</taxon>
        <taxon>Isosphaerales</taxon>
        <taxon>Isosphaeraceae</taxon>
        <taxon>Aquisphaera</taxon>
    </lineage>
</organism>
<dbReference type="GO" id="GO:0043531">
    <property type="term" value="F:ADP binding"/>
    <property type="evidence" value="ECO:0007669"/>
    <property type="project" value="InterPro"/>
</dbReference>
<evidence type="ECO:0000313" key="4">
    <source>
        <dbReference type="Proteomes" id="UP000324233"/>
    </source>
</evidence>
<accession>A0A5B9WB65</accession>
<dbReference type="Proteomes" id="UP000324233">
    <property type="component" value="Chromosome"/>
</dbReference>
<dbReference type="OrthoDB" id="5621943at2"/>
<sequence length="1227" mass="133554">MYHRPRVFQAPRLPAHYVKRVRKFSEVMAGLLARGSDHPGVLAITAIAGMGGIGKSTLAAALTHDRRVQTRFPDGVLWATLGQEPATSARLGEWLQAMGGEAHKSIDVEELSARLRAIFADKAALLVVDDAWEPEHVTPFLVGGDACRVLITTRRAAVAEEVGSRVFPLDVLSIDESLELLSSYLKRDLRPEEQKDARRMAEAVGRLPLALTLVAARLGRGVSWSDLSDALEAEVGRLGQLENPRQRWKPQPRLIATFNTSLRALSVDVPVAYDAFLWLGVLPEDTTITAAAAATIFGLPEGDADDILEVLWAESLLMPGDAIVQNGRTWRAYRIHDLLHDHAGTLLIAPVAVASERDLPGLGLTMVEAHSRLLGRYRARTRQGQWHTLLNDGYIHSRLTWHFEKSGTSEAIHDLLREETLEGRNGWFEARERLGQVAGYLDDLMRARRLVDDVGFGQRPLLGLQCRYALMAASLNSLASSIPGELLAALVQNKLWVPAQALSLARQIPYPRSRVKALAALAPHLPPSLMIQALEAARAIGDERLRTDALIACALHLPVAERDRALAQALEAARTIKHDWDKSHALVALAPHLSPLLTPQALEAARTIRDEEYRTLAMLALAPHLSGLERDRVLAQALEAARETWNPWRQSGLLIGLAPSLPTPLISQALETARAIGDQRARTSVLVALAPRLPAQERDRVLAQALEAVRTIGDQEARSRYLAVVAPHLSGLERDRVLAQALEAARAIRSPWRQSEVLIGLTPQLPTPLISQALETARAIGDEVARSGALVALAPRLPAQERDRVLAQALEEARAIGDRSAGTRAMAALKPYLPAPERDYLLAQALEAALAIEYEAARSDALVILAPHFLTPEHDRVLAKALEAARAIEYEGDRSRALAALAPHLPPPLVPQALEASLAIRDERERSLAIASLVPHLPPALIPRALEAALAIEYEGARSRALASLVPHLPPPLIPQALEAARAMERDWDRFNTLAALAPHLPPELFSEALATARTIGDEVARSGALVALAPHLPAQERDPALAQALEAARAMIRDRDRFTALAALAPHLPPSLVSDALEATRTIDSDNARSVALAALAQRLPPPLIPWALETARAIENEGDRSRALAALVPHLPPPLIPQALETALAIVEEGSRSRTLAALEPRLLALPIWDLHPLWNTTLEASSMRTRRDLLGDLSILHAVLAKVGGAEAVAETYWAIRNVGRWWP</sequence>
<dbReference type="Gene3D" id="1.25.40.10">
    <property type="entry name" value="Tetratricopeptide repeat domain"/>
    <property type="match status" value="2"/>
</dbReference>
<dbReference type="Gene3D" id="1.10.10.10">
    <property type="entry name" value="Winged helix-like DNA-binding domain superfamily/Winged helix DNA-binding domain"/>
    <property type="match status" value="1"/>
</dbReference>
<dbReference type="Gene3D" id="3.40.50.300">
    <property type="entry name" value="P-loop containing nucleotide triphosphate hydrolases"/>
    <property type="match status" value="1"/>
</dbReference>
<dbReference type="PANTHER" id="PTHR22845:SF5">
    <property type="entry name" value="APOPTOTIC PROTEASE-ACTIVATING FACTOR 1"/>
    <property type="match status" value="1"/>
</dbReference>
<proteinExistence type="predicted"/>
<dbReference type="AlphaFoldDB" id="A0A5B9WB65"/>
<evidence type="ECO:0000313" key="3">
    <source>
        <dbReference type="EMBL" id="QEH37826.1"/>
    </source>
</evidence>
<reference evidence="3 4" key="1">
    <citation type="submission" date="2019-08" db="EMBL/GenBank/DDBJ databases">
        <title>Deep-cultivation of Planctomycetes and their phenomic and genomic characterization uncovers novel biology.</title>
        <authorList>
            <person name="Wiegand S."/>
            <person name="Jogler M."/>
            <person name="Boedeker C."/>
            <person name="Pinto D."/>
            <person name="Vollmers J."/>
            <person name="Rivas-Marin E."/>
            <person name="Kohn T."/>
            <person name="Peeters S.H."/>
            <person name="Heuer A."/>
            <person name="Rast P."/>
            <person name="Oberbeckmann S."/>
            <person name="Bunk B."/>
            <person name="Jeske O."/>
            <person name="Meyerdierks A."/>
            <person name="Storesund J.E."/>
            <person name="Kallscheuer N."/>
            <person name="Luecker S."/>
            <person name="Lage O.M."/>
            <person name="Pohl T."/>
            <person name="Merkel B.J."/>
            <person name="Hornburger P."/>
            <person name="Mueller R.-W."/>
            <person name="Bruemmer F."/>
            <person name="Labrenz M."/>
            <person name="Spormann A.M."/>
            <person name="Op den Camp H."/>
            <person name="Overmann J."/>
            <person name="Amann R."/>
            <person name="Jetten M.S.M."/>
            <person name="Mascher T."/>
            <person name="Medema M.H."/>
            <person name="Devos D.P."/>
            <person name="Kaster A.-K."/>
            <person name="Ovreas L."/>
            <person name="Rohde M."/>
            <person name="Galperin M.Y."/>
            <person name="Jogler C."/>
        </authorList>
    </citation>
    <scope>NUCLEOTIDE SEQUENCE [LARGE SCALE GENOMIC DNA]</scope>
    <source>
        <strain evidence="3 4">OJF2</strain>
    </source>
</reference>
<protein>
    <submittedName>
        <fullName evidence="3">Regulatory protein AfsR</fullName>
    </submittedName>
</protein>
<evidence type="ECO:0000259" key="2">
    <source>
        <dbReference type="Pfam" id="PF00931"/>
    </source>
</evidence>